<keyword evidence="2" id="KW-0479">Metal-binding</keyword>
<keyword evidence="7" id="KW-1185">Reference proteome</keyword>
<dbReference type="InterPro" id="IPR034741">
    <property type="entry name" value="Terpene_cyclase-like_1_C"/>
</dbReference>
<evidence type="ECO:0000313" key="7">
    <source>
        <dbReference type="Proteomes" id="UP000215914"/>
    </source>
</evidence>
<dbReference type="Proteomes" id="UP000215914">
    <property type="component" value="Chromosome 17"/>
</dbReference>
<reference evidence="5 7" key="1">
    <citation type="journal article" date="2017" name="Nature">
        <title>The sunflower genome provides insights into oil metabolism, flowering and Asterid evolution.</title>
        <authorList>
            <person name="Badouin H."/>
            <person name="Gouzy J."/>
            <person name="Grassa C.J."/>
            <person name="Murat F."/>
            <person name="Staton S.E."/>
            <person name="Cottret L."/>
            <person name="Lelandais-Briere C."/>
            <person name="Owens G.L."/>
            <person name="Carrere S."/>
            <person name="Mayjonade B."/>
            <person name="Legrand L."/>
            <person name="Gill N."/>
            <person name="Kane N.C."/>
            <person name="Bowers J.E."/>
            <person name="Hubner S."/>
            <person name="Bellec A."/>
            <person name="Berard A."/>
            <person name="Berges H."/>
            <person name="Blanchet N."/>
            <person name="Boniface M.C."/>
            <person name="Brunel D."/>
            <person name="Catrice O."/>
            <person name="Chaidir N."/>
            <person name="Claudel C."/>
            <person name="Donnadieu C."/>
            <person name="Faraut T."/>
            <person name="Fievet G."/>
            <person name="Helmstetter N."/>
            <person name="King M."/>
            <person name="Knapp S.J."/>
            <person name="Lai Z."/>
            <person name="Le Paslier M.C."/>
            <person name="Lippi Y."/>
            <person name="Lorenzon L."/>
            <person name="Mandel J.R."/>
            <person name="Marage G."/>
            <person name="Marchand G."/>
            <person name="Marquand E."/>
            <person name="Bret-Mestries E."/>
            <person name="Morien E."/>
            <person name="Nambeesan S."/>
            <person name="Nguyen T."/>
            <person name="Pegot-Espagnet P."/>
            <person name="Pouilly N."/>
            <person name="Raftis F."/>
            <person name="Sallet E."/>
            <person name="Schiex T."/>
            <person name="Thomas J."/>
            <person name="Vandecasteele C."/>
            <person name="Vares D."/>
            <person name="Vear F."/>
            <person name="Vautrin S."/>
            <person name="Crespi M."/>
            <person name="Mangin B."/>
            <person name="Burke J.M."/>
            <person name="Salse J."/>
            <person name="Munos S."/>
            <person name="Vincourt P."/>
            <person name="Rieseberg L.H."/>
            <person name="Langlade N.B."/>
        </authorList>
    </citation>
    <scope>NUCLEOTIDE SEQUENCE [LARGE SCALE GENOMIC DNA]</scope>
    <source>
        <strain evidence="7">cv. SF193</strain>
        <tissue evidence="5">Leaves</tissue>
    </source>
</reference>
<dbReference type="Pfam" id="PF03936">
    <property type="entry name" value="Terpene_synth_C"/>
    <property type="match status" value="1"/>
</dbReference>
<evidence type="ECO:0000256" key="1">
    <source>
        <dbReference type="ARBA" id="ARBA00001946"/>
    </source>
</evidence>
<evidence type="ECO:0000259" key="4">
    <source>
        <dbReference type="Pfam" id="PF03936"/>
    </source>
</evidence>
<dbReference type="InterPro" id="IPR008949">
    <property type="entry name" value="Isoprenoid_synthase_dom_sf"/>
</dbReference>
<name>A0A251RMM9_HELAN</name>
<reference evidence="5" key="3">
    <citation type="submission" date="2020-06" db="EMBL/GenBank/DDBJ databases">
        <title>Helianthus annuus Genome sequencing and assembly Release 2.</title>
        <authorList>
            <person name="Gouzy J."/>
            <person name="Langlade N."/>
            <person name="Munos S."/>
        </authorList>
    </citation>
    <scope>NUCLEOTIDE SEQUENCE</scope>
    <source>
        <tissue evidence="5">Leaves</tissue>
    </source>
</reference>
<accession>A0A251RMM9</accession>
<feature type="domain" description="Terpene synthase metal-binding" evidence="4">
    <location>
        <begin position="1"/>
        <end position="224"/>
    </location>
</feature>
<dbReference type="AlphaFoldDB" id="A0A251RMM9"/>
<dbReference type="SFLD" id="SFLDS00005">
    <property type="entry name" value="Isoprenoid_Synthase_Type_I"/>
    <property type="match status" value="1"/>
</dbReference>
<dbReference type="Gramene" id="mRNA:HanXRQr2_Chr17g0792801">
    <property type="protein sequence ID" value="mRNA:HanXRQr2_Chr17g0792801"/>
    <property type="gene ID" value="HanXRQr2_Chr17g0792801"/>
</dbReference>
<dbReference type="Gene3D" id="1.10.600.10">
    <property type="entry name" value="Farnesyl Diphosphate Synthase"/>
    <property type="match status" value="1"/>
</dbReference>
<evidence type="ECO:0000256" key="2">
    <source>
        <dbReference type="ARBA" id="ARBA00022723"/>
    </source>
</evidence>
<dbReference type="InterPro" id="IPR050148">
    <property type="entry name" value="Terpene_synthase-like"/>
</dbReference>
<evidence type="ECO:0000313" key="5">
    <source>
        <dbReference type="EMBL" id="KAF5754572.1"/>
    </source>
</evidence>
<dbReference type="OMA" id="KHEMMES"/>
<dbReference type="PANTHER" id="PTHR31225:SF252">
    <property type="entry name" value="TERPENE SYNTHASE 12-RELATED"/>
    <property type="match status" value="1"/>
</dbReference>
<evidence type="ECO:0000256" key="3">
    <source>
        <dbReference type="ARBA" id="ARBA00022842"/>
    </source>
</evidence>
<dbReference type="EMBL" id="MNCJ02000332">
    <property type="protein sequence ID" value="KAF5754572.1"/>
    <property type="molecule type" value="Genomic_DNA"/>
</dbReference>
<evidence type="ECO:0000313" key="6">
    <source>
        <dbReference type="EMBL" id="OTF85738.1"/>
    </source>
</evidence>
<dbReference type="EC" id="4.2.3.106" evidence="5"/>
<proteinExistence type="predicted"/>
<dbReference type="InParanoid" id="A0A251RMM9"/>
<dbReference type="GO" id="GO:0034768">
    <property type="term" value="F:(E)-beta-ocimene synthase activity"/>
    <property type="evidence" value="ECO:0007669"/>
    <property type="project" value="UniProtKB-EC"/>
</dbReference>
<dbReference type="InterPro" id="IPR005630">
    <property type="entry name" value="Terpene_synthase_metal-bd"/>
</dbReference>
<dbReference type="GO" id="GO:0000287">
    <property type="term" value="F:magnesium ion binding"/>
    <property type="evidence" value="ECO:0007669"/>
    <property type="project" value="InterPro"/>
</dbReference>
<dbReference type="GO" id="GO:0010333">
    <property type="term" value="F:terpene synthase activity"/>
    <property type="evidence" value="ECO:0000318"/>
    <property type="project" value="GO_Central"/>
</dbReference>
<dbReference type="GO" id="GO:0046246">
    <property type="term" value="P:terpene biosynthetic process"/>
    <property type="evidence" value="ECO:0000318"/>
    <property type="project" value="GO_Central"/>
</dbReference>
<sequence length="288" mass="33010">MECFFWSVGIVFEPQYYSCRIMLTKVLALITTFDDIYDIYESLDELKALTTAVKRWDINAVENMPDDLHVGFLALFNTVNEMGYDTLITQRRNIIPTLAKVWGELCEAFFVEAKWTQTNYMPTLENYLDNAWHSASGVVILTHGYYLSMNQDVKTDATESLEKCHDLFKWSSMIFRLYNDLVTSSEEIDKGQDANAISCYMHETGVSEEVAREYIKTLIDKAWMKMITARVACSADLAYPIIDMAINLARVSNSMYQYGDGHGAPDDRVRDRVLSVIVEPITIRGKEK</sequence>
<dbReference type="SFLD" id="SFLDG01019">
    <property type="entry name" value="Terpene_Cyclase_Like_1_C_Termi"/>
    <property type="match status" value="1"/>
</dbReference>
<dbReference type="PANTHER" id="PTHR31225">
    <property type="entry name" value="OS04G0344100 PROTEIN-RELATED"/>
    <property type="match status" value="1"/>
</dbReference>
<keyword evidence="3" id="KW-0460">Magnesium</keyword>
<protein>
    <submittedName>
        <fullName evidence="5">(E)-beta-ocimene synthase</fullName>
        <ecNumber evidence="5">4.2.3.106</ecNumber>
    </submittedName>
    <submittedName>
        <fullName evidence="6">Putative isoprenoid synthase domain-containing protein</fullName>
    </submittedName>
</protein>
<comment type="cofactor">
    <cofactor evidence="1">
        <name>Mg(2+)</name>
        <dbReference type="ChEBI" id="CHEBI:18420"/>
    </cofactor>
</comment>
<gene>
    <name evidence="6" type="ORF">HannXRQ_Chr17g0543171</name>
    <name evidence="5" type="ORF">HanXRQr2_Chr17g0792801</name>
</gene>
<dbReference type="GO" id="GO:0016114">
    <property type="term" value="P:terpenoid biosynthetic process"/>
    <property type="evidence" value="ECO:0007669"/>
    <property type="project" value="InterPro"/>
</dbReference>
<keyword evidence="5" id="KW-0456">Lyase</keyword>
<organism evidence="6 7">
    <name type="scientific">Helianthus annuus</name>
    <name type="common">Common sunflower</name>
    <dbReference type="NCBI Taxonomy" id="4232"/>
    <lineage>
        <taxon>Eukaryota</taxon>
        <taxon>Viridiplantae</taxon>
        <taxon>Streptophyta</taxon>
        <taxon>Embryophyta</taxon>
        <taxon>Tracheophyta</taxon>
        <taxon>Spermatophyta</taxon>
        <taxon>Magnoliopsida</taxon>
        <taxon>eudicotyledons</taxon>
        <taxon>Gunneridae</taxon>
        <taxon>Pentapetalae</taxon>
        <taxon>asterids</taxon>
        <taxon>campanulids</taxon>
        <taxon>Asterales</taxon>
        <taxon>Asteraceae</taxon>
        <taxon>Asteroideae</taxon>
        <taxon>Heliantheae alliance</taxon>
        <taxon>Heliantheae</taxon>
        <taxon>Helianthus</taxon>
    </lineage>
</organism>
<reference evidence="6" key="2">
    <citation type="submission" date="2017-02" db="EMBL/GenBank/DDBJ databases">
        <title>Sunflower complete genome.</title>
        <authorList>
            <person name="Langlade N."/>
            <person name="Munos S."/>
        </authorList>
    </citation>
    <scope>NUCLEOTIDE SEQUENCE [LARGE SCALE GENOMIC DNA]</scope>
    <source>
        <tissue evidence="6">Leaves</tissue>
    </source>
</reference>
<dbReference type="SUPFAM" id="SSF48576">
    <property type="entry name" value="Terpenoid synthases"/>
    <property type="match status" value="1"/>
</dbReference>
<dbReference type="EMBL" id="CM007906">
    <property type="protein sequence ID" value="OTF85738.1"/>
    <property type="molecule type" value="Genomic_DNA"/>
</dbReference>